<organism evidence="6 7">
    <name type="scientific">Capsella rubella</name>
    <dbReference type="NCBI Taxonomy" id="81985"/>
    <lineage>
        <taxon>Eukaryota</taxon>
        <taxon>Viridiplantae</taxon>
        <taxon>Streptophyta</taxon>
        <taxon>Embryophyta</taxon>
        <taxon>Tracheophyta</taxon>
        <taxon>Spermatophyta</taxon>
        <taxon>Magnoliopsida</taxon>
        <taxon>eudicotyledons</taxon>
        <taxon>Gunneridae</taxon>
        <taxon>Pentapetalae</taxon>
        <taxon>rosids</taxon>
        <taxon>malvids</taxon>
        <taxon>Brassicales</taxon>
        <taxon>Brassicaceae</taxon>
        <taxon>Camelineae</taxon>
        <taxon>Capsella</taxon>
    </lineage>
</organism>
<dbReference type="AlphaFoldDB" id="R0FBW4"/>
<keyword evidence="7" id="KW-1185">Reference proteome</keyword>
<comment type="subcellular location">
    <subcellularLocation>
        <location evidence="1">Secreted</location>
    </subcellularLocation>
</comment>
<name>R0FBW4_9BRAS</name>
<evidence type="ECO:0000256" key="2">
    <source>
        <dbReference type="ARBA" id="ARBA00005581"/>
    </source>
</evidence>
<gene>
    <name evidence="6" type="ORF">CARUB_v10002514mg</name>
</gene>
<protein>
    <recommendedName>
        <fullName evidence="8">S-protein homolog</fullName>
    </recommendedName>
</protein>
<dbReference type="Pfam" id="PF05938">
    <property type="entry name" value="Self-incomp_S1"/>
    <property type="match status" value="1"/>
</dbReference>
<evidence type="ECO:0000256" key="4">
    <source>
        <dbReference type="ARBA" id="ARBA00022525"/>
    </source>
</evidence>
<dbReference type="PANTHER" id="PTHR31232">
    <property type="match status" value="1"/>
</dbReference>
<dbReference type="eggNOG" id="ENOG502R7VA">
    <property type="taxonomic scope" value="Eukaryota"/>
</dbReference>
<reference evidence="7" key="1">
    <citation type="journal article" date="2013" name="Nat. Genet.">
        <title>The Capsella rubella genome and the genomic consequences of rapid mating system evolution.</title>
        <authorList>
            <person name="Slotte T."/>
            <person name="Hazzouri K.M."/>
            <person name="Agren J.A."/>
            <person name="Koenig D."/>
            <person name="Maumus F."/>
            <person name="Guo Y.L."/>
            <person name="Steige K."/>
            <person name="Platts A.E."/>
            <person name="Escobar J.S."/>
            <person name="Newman L.K."/>
            <person name="Wang W."/>
            <person name="Mandakova T."/>
            <person name="Vello E."/>
            <person name="Smith L.M."/>
            <person name="Henz S.R."/>
            <person name="Steffen J."/>
            <person name="Takuno S."/>
            <person name="Brandvain Y."/>
            <person name="Coop G."/>
            <person name="Andolfatto P."/>
            <person name="Hu T.T."/>
            <person name="Blanchette M."/>
            <person name="Clark R.M."/>
            <person name="Quesneville H."/>
            <person name="Nordborg M."/>
            <person name="Gaut B.S."/>
            <person name="Lysak M.A."/>
            <person name="Jenkins J."/>
            <person name="Grimwood J."/>
            <person name="Chapman J."/>
            <person name="Prochnik S."/>
            <person name="Shu S."/>
            <person name="Rokhsar D."/>
            <person name="Schmutz J."/>
            <person name="Weigel D."/>
            <person name="Wright S.I."/>
        </authorList>
    </citation>
    <scope>NUCLEOTIDE SEQUENCE [LARGE SCALE GENOMIC DNA]</scope>
    <source>
        <strain evidence="7">cv. Monte Gargano</strain>
    </source>
</reference>
<dbReference type="Proteomes" id="UP000029121">
    <property type="component" value="Unassembled WGS sequence"/>
</dbReference>
<evidence type="ECO:0000256" key="5">
    <source>
        <dbReference type="ARBA" id="ARBA00022729"/>
    </source>
</evidence>
<sequence>MTPEHRKDHKEEFKVRPNTVTHVVISNELFDLKRGNAGFTCSHGPKIWRKSKPGQRYNLIRYKYDATLAWFLLLHVTLVSCTVRTHFVTTELKIVNGMHGLKRPEIVYHCQAINSGLDYGWRRAIKPPFGHSFTVLLEGGLKLEEETHRCHFRSVLGTANVDIRMTAIDSEMCNNKNACAVHVATPEGIWFDGKEWDFEERYPRLVPKKYIEARWKPWPRRSKRSRVGSQKQGDVGFTLMMKNEMYGLKRPVVLYRCKSSNKSLRWHISSPHAEFKWDFEVPPFGTGVVIHHCEFRSSQGTAEVEIKTLSMTSMLCGGHVCTYVIRPNGVYFVGFETYYPHNILLRFLELVRPVDKLVEPWKAWSPTQLKALRERNITRSEPNVIHGDKDVEQEEDDD</sequence>
<dbReference type="EMBL" id="KB870810">
    <property type="protein sequence ID" value="EOA19542.1"/>
    <property type="molecule type" value="Genomic_DNA"/>
</dbReference>
<comment type="similarity">
    <text evidence="2">Belongs to the plant self-incompatibility (S1) protein family.</text>
</comment>
<dbReference type="GO" id="GO:0060320">
    <property type="term" value="P:rejection of self pollen"/>
    <property type="evidence" value="ECO:0007669"/>
    <property type="project" value="UniProtKB-KW"/>
</dbReference>
<evidence type="ECO:0000256" key="1">
    <source>
        <dbReference type="ARBA" id="ARBA00004613"/>
    </source>
</evidence>
<proteinExistence type="inferred from homology"/>
<keyword evidence="5" id="KW-0732">Signal</keyword>
<evidence type="ECO:0008006" key="8">
    <source>
        <dbReference type="Google" id="ProtNLM"/>
    </source>
</evidence>
<evidence type="ECO:0000256" key="3">
    <source>
        <dbReference type="ARBA" id="ARBA00022471"/>
    </source>
</evidence>
<accession>R0FBW4</accession>
<evidence type="ECO:0000313" key="7">
    <source>
        <dbReference type="Proteomes" id="UP000029121"/>
    </source>
</evidence>
<evidence type="ECO:0000313" key="6">
    <source>
        <dbReference type="EMBL" id="EOA19542.1"/>
    </source>
</evidence>
<dbReference type="GO" id="GO:0005576">
    <property type="term" value="C:extracellular region"/>
    <property type="evidence" value="ECO:0007669"/>
    <property type="project" value="UniProtKB-SubCell"/>
</dbReference>
<dbReference type="PANTHER" id="PTHR31232:SF117">
    <property type="entry name" value="PLANT SELF-INCOMPATIBILITY PROTEIN S1 FAMILY"/>
    <property type="match status" value="1"/>
</dbReference>
<keyword evidence="4" id="KW-0964">Secreted</keyword>
<dbReference type="InterPro" id="IPR010264">
    <property type="entry name" value="Self-incomp_S1"/>
</dbReference>
<keyword evidence="3" id="KW-0713">Self-incompatibility</keyword>